<dbReference type="InterPro" id="IPR019833">
    <property type="entry name" value="Mn/Fe_SOD_BS"/>
</dbReference>
<feature type="binding site" evidence="5">
    <location>
        <position position="147"/>
    </location>
    <ligand>
        <name>Mn(2+)</name>
        <dbReference type="ChEBI" id="CHEBI:29035"/>
    </ligand>
</feature>
<evidence type="ECO:0000256" key="3">
    <source>
        <dbReference type="ARBA" id="ARBA00022723"/>
    </source>
</evidence>
<evidence type="ECO:0000313" key="10">
    <source>
        <dbReference type="Proteomes" id="UP000177740"/>
    </source>
</evidence>
<evidence type="ECO:0000256" key="1">
    <source>
        <dbReference type="ARBA" id="ARBA00008714"/>
    </source>
</evidence>
<dbReference type="SUPFAM" id="SSF46609">
    <property type="entry name" value="Fe,Mn superoxide dismutase (SOD), N-terminal domain"/>
    <property type="match status" value="1"/>
</dbReference>
<dbReference type="PIRSF" id="PIRSF000349">
    <property type="entry name" value="SODismutase"/>
    <property type="match status" value="1"/>
</dbReference>
<dbReference type="Gene3D" id="3.55.40.20">
    <property type="entry name" value="Iron/manganese superoxide dismutase, C-terminal domain"/>
    <property type="match status" value="1"/>
</dbReference>
<comment type="similarity">
    <text evidence="1 6">Belongs to the iron/manganese superoxide dismutase family.</text>
</comment>
<dbReference type="EMBL" id="MHMM01000006">
    <property type="protein sequence ID" value="OGZ27401.1"/>
    <property type="molecule type" value="Genomic_DNA"/>
</dbReference>
<comment type="function">
    <text evidence="6">Destroys radicals which are normally produced within the cells and which are toxic to biological systems.</text>
</comment>
<dbReference type="InterPro" id="IPR050265">
    <property type="entry name" value="Fe/Mn_Superoxide_Dismutase"/>
</dbReference>
<feature type="binding site" evidence="5">
    <location>
        <position position="60"/>
    </location>
    <ligand>
        <name>Mn(2+)</name>
        <dbReference type="ChEBI" id="CHEBI:29035"/>
    </ligand>
</feature>
<accession>A0A1G2EPV4</accession>
<dbReference type="Proteomes" id="UP000177740">
    <property type="component" value="Unassembled WGS sequence"/>
</dbReference>
<feature type="binding site" evidence="5">
    <location>
        <position position="26"/>
    </location>
    <ligand>
        <name>Mn(2+)</name>
        <dbReference type="ChEBI" id="CHEBI:29035"/>
    </ligand>
</feature>
<comment type="caution">
    <text evidence="9">The sequence shown here is derived from an EMBL/GenBank/DDBJ whole genome shotgun (WGS) entry which is preliminary data.</text>
</comment>
<dbReference type="PANTHER" id="PTHR11404:SF6">
    <property type="entry name" value="SUPEROXIDE DISMUTASE [MN], MITOCHONDRIAL"/>
    <property type="match status" value="1"/>
</dbReference>
<reference evidence="9 10" key="1">
    <citation type="journal article" date="2016" name="Nat. Commun.">
        <title>Thousands of microbial genomes shed light on interconnected biogeochemical processes in an aquifer system.</title>
        <authorList>
            <person name="Anantharaman K."/>
            <person name="Brown C.T."/>
            <person name="Hug L.A."/>
            <person name="Sharon I."/>
            <person name="Castelle C.J."/>
            <person name="Probst A.J."/>
            <person name="Thomas B.C."/>
            <person name="Singh A."/>
            <person name="Wilkins M.J."/>
            <person name="Karaoz U."/>
            <person name="Brodie E.L."/>
            <person name="Williams K.H."/>
            <person name="Hubbard S.S."/>
            <person name="Banfield J.F."/>
        </authorList>
    </citation>
    <scope>NUCLEOTIDE SEQUENCE [LARGE SCALE GENOMIC DNA]</scope>
</reference>
<dbReference type="GO" id="GO:0046872">
    <property type="term" value="F:metal ion binding"/>
    <property type="evidence" value="ECO:0007669"/>
    <property type="project" value="UniProtKB-KW"/>
</dbReference>
<dbReference type="InterPro" id="IPR001189">
    <property type="entry name" value="Mn/Fe_SOD"/>
</dbReference>
<dbReference type="PANTHER" id="PTHR11404">
    <property type="entry name" value="SUPEROXIDE DISMUTASE 2"/>
    <property type="match status" value="1"/>
</dbReference>
<comment type="catalytic activity">
    <reaction evidence="6">
        <text>2 superoxide + 2 H(+) = H2O2 + O2</text>
        <dbReference type="Rhea" id="RHEA:20696"/>
        <dbReference type="ChEBI" id="CHEBI:15378"/>
        <dbReference type="ChEBI" id="CHEBI:15379"/>
        <dbReference type="ChEBI" id="CHEBI:16240"/>
        <dbReference type="ChEBI" id="CHEBI:18421"/>
        <dbReference type="EC" id="1.15.1.1"/>
    </reaction>
</comment>
<evidence type="ECO:0000256" key="4">
    <source>
        <dbReference type="ARBA" id="ARBA00023002"/>
    </source>
</evidence>
<feature type="domain" description="Manganese/iron superoxide dismutase C-terminal" evidence="8">
    <location>
        <begin position="74"/>
        <end position="175"/>
    </location>
</feature>
<organism evidence="9 10">
    <name type="scientific">Candidatus Nealsonbacteria bacterium RIFOXYB1_FULL_40_15</name>
    <dbReference type="NCBI Taxonomy" id="1801677"/>
    <lineage>
        <taxon>Bacteria</taxon>
        <taxon>Candidatus Nealsoniibacteriota</taxon>
    </lineage>
</organism>
<dbReference type="Gene3D" id="1.10.287.990">
    <property type="entry name" value="Fe,Mn superoxide dismutase (SOD) domain"/>
    <property type="match status" value="1"/>
</dbReference>
<proteinExistence type="inferred from homology"/>
<evidence type="ECO:0000259" key="8">
    <source>
        <dbReference type="Pfam" id="PF02777"/>
    </source>
</evidence>
<dbReference type="InterPro" id="IPR019831">
    <property type="entry name" value="Mn/Fe_SOD_N"/>
</dbReference>
<keyword evidence="4 6" id="KW-0560">Oxidoreductase</keyword>
<dbReference type="PRINTS" id="PR01703">
    <property type="entry name" value="MNSODISMTASE"/>
</dbReference>
<dbReference type="InterPro" id="IPR036314">
    <property type="entry name" value="SOD_C_sf"/>
</dbReference>
<dbReference type="AlphaFoldDB" id="A0A1G2EPV4"/>
<evidence type="ECO:0000256" key="6">
    <source>
        <dbReference type="RuleBase" id="RU000414"/>
    </source>
</evidence>
<evidence type="ECO:0000256" key="2">
    <source>
        <dbReference type="ARBA" id="ARBA00012682"/>
    </source>
</evidence>
<evidence type="ECO:0000256" key="5">
    <source>
        <dbReference type="PIRSR" id="PIRSR000349-1"/>
    </source>
</evidence>
<dbReference type="FunFam" id="3.55.40.20:FF:000004">
    <property type="entry name" value="Superoxide dismutase [Fe]"/>
    <property type="match status" value="1"/>
</dbReference>
<dbReference type="EC" id="1.15.1.1" evidence="2 6"/>
<gene>
    <name evidence="9" type="ORF">A2365_02920</name>
</gene>
<dbReference type="PROSITE" id="PS00088">
    <property type="entry name" value="SOD_MN"/>
    <property type="match status" value="1"/>
</dbReference>
<dbReference type="SUPFAM" id="SSF54719">
    <property type="entry name" value="Fe,Mn superoxide dismutase (SOD), C-terminal domain"/>
    <property type="match status" value="1"/>
</dbReference>
<dbReference type="InterPro" id="IPR019832">
    <property type="entry name" value="Mn/Fe_SOD_C"/>
</dbReference>
<feature type="binding site" evidence="5">
    <location>
        <position position="143"/>
    </location>
    <ligand>
        <name>Mn(2+)</name>
        <dbReference type="ChEBI" id="CHEBI:29035"/>
    </ligand>
</feature>
<evidence type="ECO:0000259" key="7">
    <source>
        <dbReference type="Pfam" id="PF00081"/>
    </source>
</evidence>
<dbReference type="STRING" id="1801677.A2365_02920"/>
<dbReference type="GO" id="GO:0004784">
    <property type="term" value="F:superoxide dismutase activity"/>
    <property type="evidence" value="ECO:0007669"/>
    <property type="project" value="UniProtKB-EC"/>
</dbReference>
<protein>
    <recommendedName>
        <fullName evidence="2 6">Superoxide dismutase</fullName>
        <ecNumber evidence="2 6">1.15.1.1</ecNumber>
    </recommendedName>
</protein>
<dbReference type="Pfam" id="PF02777">
    <property type="entry name" value="Sod_Fe_C"/>
    <property type="match status" value="1"/>
</dbReference>
<name>A0A1G2EPV4_9BACT</name>
<feature type="domain" description="Manganese/iron superoxide dismutase N-terminal" evidence="7">
    <location>
        <begin position="2"/>
        <end position="67"/>
    </location>
</feature>
<keyword evidence="3 5" id="KW-0479">Metal-binding</keyword>
<dbReference type="Pfam" id="PF00081">
    <property type="entry name" value="Sod_Fe_N"/>
    <property type="match status" value="1"/>
</dbReference>
<dbReference type="InterPro" id="IPR036324">
    <property type="entry name" value="Mn/Fe_SOD_N_sf"/>
</dbReference>
<sequence>MYSLPKLPYGYKDLEPYISEEQLFIHHTKHHKGYVDKANSLLDKGVSKPLSFNLAGHILHSLFWENMRKESGDPEGRIKEEIEKNFGNIENFKKLFSETAVSAEGSAWAVLVYEKFSGKLLLEQIEKHNLFLYPESKILLILDVWEHAYYLDYKNEKAKFVENFWNIANWDKAGERLESAMG</sequence>
<evidence type="ECO:0000313" key="9">
    <source>
        <dbReference type="EMBL" id="OGZ27401.1"/>
    </source>
</evidence>